<dbReference type="GO" id="GO:0004066">
    <property type="term" value="F:asparagine synthase (glutamine-hydrolyzing) activity"/>
    <property type="evidence" value="ECO:0007669"/>
    <property type="project" value="InterPro"/>
</dbReference>
<dbReference type="InterPro" id="IPR029055">
    <property type="entry name" value="Ntn_hydrolases_N"/>
</dbReference>
<dbReference type="InterPro" id="IPR001962">
    <property type="entry name" value="Asn_synthase"/>
</dbReference>
<dbReference type="InterPro" id="IPR051857">
    <property type="entry name" value="Asn_synthetase_domain"/>
</dbReference>
<reference evidence="5" key="1">
    <citation type="submission" date="2020-05" db="UniProtKB">
        <authorList>
            <consortium name="EnsemblMetazoa"/>
        </authorList>
    </citation>
    <scope>IDENTIFICATION</scope>
    <source>
        <strain evidence="5">USDA</strain>
    </source>
</reference>
<protein>
    <recommendedName>
        <fullName evidence="4">Glutamine amidotransferase type-2 domain-containing protein</fullName>
    </recommendedName>
</protein>
<dbReference type="Proteomes" id="UP000095300">
    <property type="component" value="Unassembled WGS sequence"/>
</dbReference>
<dbReference type="GO" id="GO:0006529">
    <property type="term" value="P:asparagine biosynthetic process"/>
    <property type="evidence" value="ECO:0007669"/>
    <property type="project" value="UniProtKB-KW"/>
</dbReference>
<keyword evidence="2" id="KW-0061">Asparagine biosynthesis</keyword>
<evidence type="ECO:0000313" key="6">
    <source>
        <dbReference type="Proteomes" id="UP000095300"/>
    </source>
</evidence>
<dbReference type="InterPro" id="IPR017932">
    <property type="entry name" value="GATase_2_dom"/>
</dbReference>
<dbReference type="Pfam" id="PF13537">
    <property type="entry name" value="GATase_7"/>
    <property type="match status" value="1"/>
</dbReference>
<dbReference type="InterPro" id="IPR014729">
    <property type="entry name" value="Rossmann-like_a/b/a_fold"/>
</dbReference>
<dbReference type="EnsemblMetazoa" id="SCAU014852-RA">
    <property type="protein sequence ID" value="SCAU014852-PA"/>
    <property type="gene ID" value="SCAU014852"/>
</dbReference>
<feature type="domain" description="Glutamine amidotransferase type-2" evidence="4">
    <location>
        <begin position="2"/>
        <end position="181"/>
    </location>
</feature>
<evidence type="ECO:0000256" key="3">
    <source>
        <dbReference type="ARBA" id="ARBA00022962"/>
    </source>
</evidence>
<evidence type="ECO:0000259" key="4">
    <source>
        <dbReference type="PROSITE" id="PS51278"/>
    </source>
</evidence>
<dbReference type="KEGG" id="scac:106084526"/>
<dbReference type="STRING" id="35570.A0A1I8Q8F8"/>
<dbReference type="CDD" id="cd01991">
    <property type="entry name" value="Asn_synthase_B_C"/>
    <property type="match status" value="1"/>
</dbReference>
<proteinExistence type="predicted"/>
<dbReference type="PANTHER" id="PTHR45937:SF1">
    <property type="entry name" value="ASPARAGINE SYNTHETASE DOMAIN-CONTAINING PROTEIN 1"/>
    <property type="match status" value="1"/>
</dbReference>
<organism evidence="5 6">
    <name type="scientific">Stomoxys calcitrans</name>
    <name type="common">Stable fly</name>
    <name type="synonym">Conops calcitrans</name>
    <dbReference type="NCBI Taxonomy" id="35570"/>
    <lineage>
        <taxon>Eukaryota</taxon>
        <taxon>Metazoa</taxon>
        <taxon>Ecdysozoa</taxon>
        <taxon>Arthropoda</taxon>
        <taxon>Hexapoda</taxon>
        <taxon>Insecta</taxon>
        <taxon>Pterygota</taxon>
        <taxon>Neoptera</taxon>
        <taxon>Endopterygota</taxon>
        <taxon>Diptera</taxon>
        <taxon>Brachycera</taxon>
        <taxon>Muscomorpha</taxon>
        <taxon>Muscoidea</taxon>
        <taxon>Muscidae</taxon>
        <taxon>Stomoxys</taxon>
    </lineage>
</organism>
<dbReference type="Gene3D" id="3.60.20.10">
    <property type="entry name" value="Glutamine Phosphoribosylpyrophosphate, subunit 1, domain 1"/>
    <property type="match status" value="1"/>
</dbReference>
<dbReference type="AlphaFoldDB" id="A0A1I8Q8F8"/>
<dbReference type="SUPFAM" id="SSF56235">
    <property type="entry name" value="N-terminal nucleophile aminohydrolases (Ntn hydrolases)"/>
    <property type="match status" value="1"/>
</dbReference>
<dbReference type="SUPFAM" id="SSF52402">
    <property type="entry name" value="Adenine nucleotide alpha hydrolases-like"/>
    <property type="match status" value="1"/>
</dbReference>
<gene>
    <name evidence="5" type="primary">106084526</name>
</gene>
<dbReference type="OrthoDB" id="10252281at2759"/>
<name>A0A1I8Q8F8_STOCA</name>
<dbReference type="Pfam" id="PF00733">
    <property type="entry name" value="Asn_synthase"/>
    <property type="match status" value="1"/>
</dbReference>
<evidence type="ECO:0000313" key="5">
    <source>
        <dbReference type="EnsemblMetazoa" id="SCAU014852-PA"/>
    </source>
</evidence>
<evidence type="ECO:0000256" key="2">
    <source>
        <dbReference type="ARBA" id="ARBA00022888"/>
    </source>
</evidence>
<keyword evidence="3" id="KW-0315">Glutamine amidotransferase</keyword>
<evidence type="ECO:0000256" key="1">
    <source>
        <dbReference type="ARBA" id="ARBA00022605"/>
    </source>
</evidence>
<keyword evidence="1" id="KW-0028">Amino-acid biosynthesis</keyword>
<dbReference type="PROSITE" id="PS51278">
    <property type="entry name" value="GATASE_TYPE_2"/>
    <property type="match status" value="1"/>
</dbReference>
<sequence length="586" mass="66941">MCGIFCCFSKSSEPHSCLENDLLRSLQKRGPDAQSVLNINTVSATFAGFVLWHQGVYLCKQPMESSEYVLLFNGDIFNLEALTDASGISDTEWLFHKLSKCSTDGEILNCFRLIEGPYCLIFYDKLEGNIYFARDSLGRNSLLIENTKDHLRILSTSRSNDENKNTTVELPPLGIFKINIKNFDKSTVFPWHHIDDYWKSQANILESVCGIKLFVEQAVEPYWFSQQSSLEKYTFNFYSFDAQELSAVQLYDHLLKDKEILEALREFSSLLENSVKQRVQLTTKVCAKCSILPCNHSKVAILFSGGIDCTILALLADKFVDKADSIDLINVSFQQANSELENWNVPDRESARQSLTDLKALCPNRTWNFIEANVTRKTLYTNLKENIKHLIYPLNTVLDESIGCAFWFASQGYGLLDGSPFESNAKVVIVGSGADELFGGYIRHKNAYKRCNGTHEDKEKCLYEELEMDWQRIPTRNLARDDRVIADSGRTPRSPFVEENVVKFARSLKPRQRCCFLYDDGVGDKLFLRLYGYKAGLTTPTFLKKRAIQFGSKIANKKENAKDRSLYLNIKPFDKNNHMVWPSHHV</sequence>
<dbReference type="VEuPathDB" id="VectorBase:SCAU014852"/>
<accession>A0A1I8Q8F8</accession>
<keyword evidence="6" id="KW-1185">Reference proteome</keyword>
<dbReference type="PANTHER" id="PTHR45937">
    <property type="entry name" value="ASPARAGINE SYNTHETASE DOMAIN-CONTAINING PROTEIN 1"/>
    <property type="match status" value="1"/>
</dbReference>
<dbReference type="Gene3D" id="3.40.50.620">
    <property type="entry name" value="HUPs"/>
    <property type="match status" value="1"/>
</dbReference>